<gene>
    <name evidence="2" type="ORF">FHT01_002477</name>
</gene>
<feature type="coiled-coil region" evidence="1">
    <location>
        <begin position="31"/>
        <end position="62"/>
    </location>
</feature>
<organism evidence="2 3">
    <name type="scientific">Sphingomonas japonica</name>
    <dbReference type="NCBI Taxonomy" id="511662"/>
    <lineage>
        <taxon>Bacteria</taxon>
        <taxon>Pseudomonadati</taxon>
        <taxon>Pseudomonadota</taxon>
        <taxon>Alphaproteobacteria</taxon>
        <taxon>Sphingomonadales</taxon>
        <taxon>Sphingomonadaceae</taxon>
        <taxon>Sphingomonas</taxon>
    </lineage>
</organism>
<evidence type="ECO:0000256" key="1">
    <source>
        <dbReference type="SAM" id="Coils"/>
    </source>
</evidence>
<sequence length="69" mass="7597">MTQQLEHPAVQRIEKAVARIEKAAGARAYSADMLARRHAALRERMEQAVEALDALIAREEAAPAETKAD</sequence>
<keyword evidence="1" id="KW-0175">Coiled coil</keyword>
<name>A0ABX0U2Y8_9SPHN</name>
<dbReference type="Proteomes" id="UP000788153">
    <property type="component" value="Unassembled WGS sequence"/>
</dbReference>
<evidence type="ECO:0000313" key="3">
    <source>
        <dbReference type="Proteomes" id="UP000788153"/>
    </source>
</evidence>
<proteinExistence type="predicted"/>
<protein>
    <submittedName>
        <fullName evidence="2">Cystathionine beta-lyase/cystathionine gamma-synthase</fullName>
    </submittedName>
</protein>
<dbReference type="RefSeq" id="WP_140047414.1">
    <property type="nucleotide sequence ID" value="NZ_BAAAEV010000001.1"/>
</dbReference>
<dbReference type="EMBL" id="JAASQP010000001">
    <property type="protein sequence ID" value="NIJ24935.1"/>
    <property type="molecule type" value="Genomic_DNA"/>
</dbReference>
<accession>A0ABX0U2Y8</accession>
<reference evidence="2 3" key="1">
    <citation type="submission" date="2020-03" db="EMBL/GenBank/DDBJ databases">
        <title>Genomic Encyclopedia of Type Strains, Phase IV (KMG-IV): sequencing the most valuable type-strain genomes for metagenomic binning, comparative biology and taxonomic classification.</title>
        <authorList>
            <person name="Goeker M."/>
        </authorList>
    </citation>
    <scope>NUCLEOTIDE SEQUENCE [LARGE SCALE GENOMIC DNA]</scope>
    <source>
        <strain evidence="2 3">DSM 22753</strain>
    </source>
</reference>
<evidence type="ECO:0000313" key="2">
    <source>
        <dbReference type="EMBL" id="NIJ24935.1"/>
    </source>
</evidence>
<keyword evidence="3" id="KW-1185">Reference proteome</keyword>
<comment type="caution">
    <text evidence="2">The sequence shown here is derived from an EMBL/GenBank/DDBJ whole genome shotgun (WGS) entry which is preliminary data.</text>
</comment>